<protein>
    <recommendedName>
        <fullName evidence="4">Reverse transcriptase domain-containing protein</fullName>
    </recommendedName>
</protein>
<organism evidence="2 3">
    <name type="scientific">Goodea atripinnis</name>
    <dbReference type="NCBI Taxonomy" id="208336"/>
    <lineage>
        <taxon>Eukaryota</taxon>
        <taxon>Metazoa</taxon>
        <taxon>Chordata</taxon>
        <taxon>Craniata</taxon>
        <taxon>Vertebrata</taxon>
        <taxon>Euteleostomi</taxon>
        <taxon>Actinopterygii</taxon>
        <taxon>Neopterygii</taxon>
        <taxon>Teleostei</taxon>
        <taxon>Neoteleostei</taxon>
        <taxon>Acanthomorphata</taxon>
        <taxon>Ovalentaria</taxon>
        <taxon>Atherinomorphae</taxon>
        <taxon>Cyprinodontiformes</taxon>
        <taxon>Goodeidae</taxon>
        <taxon>Goodea</taxon>
    </lineage>
</organism>
<evidence type="ECO:0008006" key="4">
    <source>
        <dbReference type="Google" id="ProtNLM"/>
    </source>
</evidence>
<dbReference type="EMBL" id="JAHRIO010051594">
    <property type="protein sequence ID" value="MEQ2175523.1"/>
    <property type="molecule type" value="Genomic_DNA"/>
</dbReference>
<evidence type="ECO:0000313" key="3">
    <source>
        <dbReference type="Proteomes" id="UP001476798"/>
    </source>
</evidence>
<sequence length="131" mass="15004">MSHFKYVDDMALVAHMTGTEALSQYQNTANTLTKTFIDISLELNILKTKNDRFWMTLIESTLTFNILSWYNFLPVKYKTKLSHTINQASTITGLPQTRLFEPFKSFVLRKATLITEDPPHPLPAAPIKQKA</sequence>
<dbReference type="Proteomes" id="UP001476798">
    <property type="component" value="Unassembled WGS sequence"/>
</dbReference>
<evidence type="ECO:0000256" key="1">
    <source>
        <dbReference type="SAM" id="Phobius"/>
    </source>
</evidence>
<keyword evidence="1" id="KW-1133">Transmembrane helix</keyword>
<feature type="transmembrane region" description="Helical" evidence="1">
    <location>
        <begin position="53"/>
        <end position="73"/>
    </location>
</feature>
<accession>A0ABV0NVY1</accession>
<keyword evidence="3" id="KW-1185">Reference proteome</keyword>
<comment type="caution">
    <text evidence="2">The sequence shown here is derived from an EMBL/GenBank/DDBJ whole genome shotgun (WGS) entry which is preliminary data.</text>
</comment>
<keyword evidence="1" id="KW-0472">Membrane</keyword>
<reference evidence="2 3" key="1">
    <citation type="submission" date="2021-06" db="EMBL/GenBank/DDBJ databases">
        <authorList>
            <person name="Palmer J.M."/>
        </authorList>
    </citation>
    <scope>NUCLEOTIDE SEQUENCE [LARGE SCALE GENOMIC DNA]</scope>
    <source>
        <strain evidence="2 3">GA_2019</strain>
        <tissue evidence="2">Muscle</tissue>
    </source>
</reference>
<proteinExistence type="predicted"/>
<keyword evidence="1" id="KW-0812">Transmembrane</keyword>
<evidence type="ECO:0000313" key="2">
    <source>
        <dbReference type="EMBL" id="MEQ2175523.1"/>
    </source>
</evidence>
<gene>
    <name evidence="2" type="ORF">GOODEAATRI_018762</name>
</gene>
<name>A0ABV0NVY1_9TELE</name>